<gene>
    <name evidence="3" type="ORF">LQ327_12695</name>
</gene>
<reference evidence="3 4" key="1">
    <citation type="submission" date="2021-11" db="EMBL/GenBank/DDBJ databases">
        <title>Draft genome sequence of Actinomycetospora sp. SF1 isolated from the rhizosphere soil.</title>
        <authorList>
            <person name="Duangmal K."/>
            <person name="Chantavorakit T."/>
        </authorList>
    </citation>
    <scope>NUCLEOTIDE SEQUENCE [LARGE SCALE GENOMIC DNA]</scope>
    <source>
        <strain evidence="3 4">TBRC 5722</strain>
    </source>
</reference>
<organism evidence="3 4">
    <name type="scientific">Actinomycetospora endophytica</name>
    <dbReference type="NCBI Taxonomy" id="2291215"/>
    <lineage>
        <taxon>Bacteria</taxon>
        <taxon>Bacillati</taxon>
        <taxon>Actinomycetota</taxon>
        <taxon>Actinomycetes</taxon>
        <taxon>Pseudonocardiales</taxon>
        <taxon>Pseudonocardiaceae</taxon>
        <taxon>Actinomycetospora</taxon>
    </lineage>
</organism>
<feature type="transmembrane region" description="Helical" evidence="2">
    <location>
        <begin position="228"/>
        <end position="249"/>
    </location>
</feature>
<dbReference type="InterPro" id="IPR043426">
    <property type="entry name" value="MltB-like"/>
</dbReference>
<sequence>MSTSVDSHRGAGPSEPPGSSGTPETHGEATDRFRVPVVGDATEQFRAPRPDDEDEAGPDAGGSGSADGGNPWFDASAPDGGAPDSSDDEAVTGSVAAAPEGASPGDWTDAGEAPGNGVLDDDDDDDAAADEALTGSVEATSGDGRPRRRSRGMRVPTRTLTPPARPGRGGPDGGVDPGMPSAPIVAALTATSPTVGLSSGAGAPPPVLPLGGPPPPSSSPTPPRRTAAIGRLALVLVLVAAVIGTVVVLRQGTQFGRTDAGPEEIPALEVAPAQVDLGSVTQPTATAPPASLLPGTGANTSSGGNAASISAWANGLGPKTNIPPVALQAYGIADVTMRKVDPQCHLSWVTVAGLARIESNHGRYRGAHVAPNGDIEPRIVGVPLDGTSGNRTIGDTDGGALDGDPTLDRAVGPLQFIPSTWMKWRADGNNDGRADPDNIFDAALAAGRYLCAGGRDLASGQGWRSAVLSYNNSDDYGRRVYAAAEAYANSKAP</sequence>
<feature type="compositionally biased region" description="Pro residues" evidence="1">
    <location>
        <begin position="203"/>
        <end position="223"/>
    </location>
</feature>
<proteinExistence type="predicted"/>
<evidence type="ECO:0008006" key="5">
    <source>
        <dbReference type="Google" id="ProtNLM"/>
    </source>
</evidence>
<keyword evidence="2" id="KW-0812">Transmembrane</keyword>
<dbReference type="SUPFAM" id="SSF53955">
    <property type="entry name" value="Lysozyme-like"/>
    <property type="match status" value="1"/>
</dbReference>
<feature type="compositionally biased region" description="Acidic residues" evidence="1">
    <location>
        <begin position="119"/>
        <end position="129"/>
    </location>
</feature>
<protein>
    <recommendedName>
        <fullName evidence="5">Membrane-bound lytic murein transglycosylase B</fullName>
    </recommendedName>
</protein>
<dbReference type="InterPro" id="IPR023346">
    <property type="entry name" value="Lysozyme-like_dom_sf"/>
</dbReference>
<dbReference type="CDD" id="cd13399">
    <property type="entry name" value="Slt35-like"/>
    <property type="match status" value="1"/>
</dbReference>
<keyword evidence="4" id="KW-1185">Reference proteome</keyword>
<evidence type="ECO:0000313" key="4">
    <source>
        <dbReference type="Proteomes" id="UP001199469"/>
    </source>
</evidence>
<evidence type="ECO:0000256" key="2">
    <source>
        <dbReference type="SAM" id="Phobius"/>
    </source>
</evidence>
<feature type="compositionally biased region" description="Low complexity" evidence="1">
    <location>
        <begin position="153"/>
        <end position="162"/>
    </location>
</feature>
<keyword evidence="2" id="KW-0472">Membrane</keyword>
<dbReference type="Proteomes" id="UP001199469">
    <property type="component" value="Unassembled WGS sequence"/>
</dbReference>
<feature type="compositionally biased region" description="Basic and acidic residues" evidence="1">
    <location>
        <begin position="25"/>
        <end position="34"/>
    </location>
</feature>
<dbReference type="PANTHER" id="PTHR30163">
    <property type="entry name" value="MEMBRANE-BOUND LYTIC MUREIN TRANSGLYCOSYLASE B"/>
    <property type="match status" value="1"/>
</dbReference>
<accession>A0ABS8P7K1</accession>
<feature type="compositionally biased region" description="Gly residues" evidence="1">
    <location>
        <begin position="167"/>
        <end position="176"/>
    </location>
</feature>
<evidence type="ECO:0000313" key="3">
    <source>
        <dbReference type="EMBL" id="MCD2194234.1"/>
    </source>
</evidence>
<keyword evidence="2" id="KW-1133">Transmembrane helix</keyword>
<feature type="region of interest" description="Disordered" evidence="1">
    <location>
        <begin position="195"/>
        <end position="224"/>
    </location>
</feature>
<feature type="region of interest" description="Disordered" evidence="1">
    <location>
        <begin position="1"/>
        <end position="182"/>
    </location>
</feature>
<evidence type="ECO:0000256" key="1">
    <source>
        <dbReference type="SAM" id="MobiDB-lite"/>
    </source>
</evidence>
<name>A0ABS8P7K1_9PSEU</name>
<dbReference type="RefSeq" id="WP_230734042.1">
    <property type="nucleotide sequence ID" value="NZ_JAJNDB010000002.1"/>
</dbReference>
<dbReference type="PANTHER" id="PTHR30163:SF8">
    <property type="entry name" value="LYTIC MUREIN TRANSGLYCOSYLASE"/>
    <property type="match status" value="1"/>
</dbReference>
<dbReference type="EMBL" id="JAJNDB010000002">
    <property type="protein sequence ID" value="MCD2194234.1"/>
    <property type="molecule type" value="Genomic_DNA"/>
</dbReference>
<comment type="caution">
    <text evidence="3">The sequence shown here is derived from an EMBL/GenBank/DDBJ whole genome shotgun (WGS) entry which is preliminary data.</text>
</comment>